<dbReference type="SMART" id="SM00388">
    <property type="entry name" value="HisKA"/>
    <property type="match status" value="1"/>
</dbReference>
<dbReference type="EC" id="2.7.13.3" evidence="3"/>
<evidence type="ECO:0000256" key="6">
    <source>
        <dbReference type="ARBA" id="ARBA00022692"/>
    </source>
</evidence>
<dbReference type="Proteomes" id="UP000531581">
    <property type="component" value="Unassembled WGS sequence"/>
</dbReference>
<organism evidence="16 17">
    <name type="scientific">Sphingomonas sanguinis</name>
    <dbReference type="NCBI Taxonomy" id="33051"/>
    <lineage>
        <taxon>Bacteria</taxon>
        <taxon>Pseudomonadati</taxon>
        <taxon>Pseudomonadota</taxon>
        <taxon>Alphaproteobacteria</taxon>
        <taxon>Sphingomonadales</taxon>
        <taxon>Sphingomonadaceae</taxon>
        <taxon>Sphingomonas</taxon>
    </lineage>
</organism>
<dbReference type="InterPro" id="IPR003594">
    <property type="entry name" value="HATPase_dom"/>
</dbReference>
<dbReference type="CDD" id="cd00075">
    <property type="entry name" value="HATPase"/>
    <property type="match status" value="1"/>
</dbReference>
<keyword evidence="9" id="KW-0902">Two-component regulatory system</keyword>
<keyword evidence="8 12" id="KW-1133">Transmembrane helix</keyword>
<dbReference type="SUPFAM" id="SSF47384">
    <property type="entry name" value="Homodimeric domain of signal transducing histidine kinase"/>
    <property type="match status" value="1"/>
</dbReference>
<dbReference type="PANTHER" id="PTHR45436:SF15">
    <property type="entry name" value="SENSOR HISTIDINE KINASE CUSS"/>
    <property type="match status" value="1"/>
</dbReference>
<evidence type="ECO:0000313" key="16">
    <source>
        <dbReference type="EMBL" id="NVP32833.1"/>
    </source>
</evidence>
<reference evidence="17 18" key="1">
    <citation type="submission" date="2020-05" db="EMBL/GenBank/DDBJ databases">
        <title>Draft Genome Sequences of Sphingomonas sp. Isolated from the International Space Station.</title>
        <authorList>
            <person name="Bijlani S."/>
            <person name="Singh N.K."/>
            <person name="Mason C.E."/>
            <person name="Wang C.C."/>
            <person name="Venkateswaran K."/>
        </authorList>
    </citation>
    <scope>NUCLEOTIDE SEQUENCE [LARGE SCALE GENOMIC DNA]</scope>
    <source>
        <strain evidence="15 18">IIF7SW-B5</strain>
        <strain evidence="16">ISS-IIF7SWP</strain>
    </source>
</reference>
<feature type="domain" description="Histidine kinase" evidence="13">
    <location>
        <begin position="242"/>
        <end position="443"/>
    </location>
</feature>
<dbReference type="Proteomes" id="UP000557656">
    <property type="component" value="Unassembled WGS sequence"/>
</dbReference>
<dbReference type="EMBL" id="JABEOV010000004">
    <property type="protein sequence ID" value="NNG51919.1"/>
    <property type="molecule type" value="Genomic_DNA"/>
</dbReference>
<dbReference type="PROSITE" id="PS50885">
    <property type="entry name" value="HAMP"/>
    <property type="match status" value="1"/>
</dbReference>
<feature type="transmembrane region" description="Helical" evidence="12">
    <location>
        <begin position="20"/>
        <end position="42"/>
    </location>
</feature>
<dbReference type="InterPro" id="IPR036890">
    <property type="entry name" value="HATPase_C_sf"/>
</dbReference>
<dbReference type="PANTHER" id="PTHR45436">
    <property type="entry name" value="SENSOR HISTIDINE KINASE YKOH"/>
    <property type="match status" value="1"/>
</dbReference>
<keyword evidence="4" id="KW-0597">Phosphoprotein</keyword>
<keyword evidence="11" id="KW-0175">Coiled coil</keyword>
<dbReference type="SMART" id="SM00304">
    <property type="entry name" value="HAMP"/>
    <property type="match status" value="1"/>
</dbReference>
<dbReference type="RefSeq" id="WP_064311297.1">
    <property type="nucleotide sequence ID" value="NZ_JABEOV010000004.1"/>
</dbReference>
<dbReference type="EMBL" id="JABYQV010000019">
    <property type="protein sequence ID" value="NVP32833.1"/>
    <property type="molecule type" value="Genomic_DNA"/>
</dbReference>
<keyword evidence="10 12" id="KW-0472">Membrane</keyword>
<keyword evidence="18" id="KW-1185">Reference proteome</keyword>
<evidence type="ECO:0000256" key="12">
    <source>
        <dbReference type="SAM" id="Phobius"/>
    </source>
</evidence>
<dbReference type="AlphaFoldDB" id="A0A7Y7UTA8"/>
<dbReference type="Pfam" id="PF00512">
    <property type="entry name" value="HisKA"/>
    <property type="match status" value="1"/>
</dbReference>
<comment type="catalytic activity">
    <reaction evidence="1">
        <text>ATP + protein L-histidine = ADP + protein N-phospho-L-histidine.</text>
        <dbReference type="EC" id="2.7.13.3"/>
    </reaction>
</comment>
<accession>A0A7Y7UTA8</accession>
<dbReference type="Gene3D" id="3.30.565.10">
    <property type="entry name" value="Histidine kinase-like ATPase, C-terminal domain"/>
    <property type="match status" value="1"/>
</dbReference>
<proteinExistence type="predicted"/>
<evidence type="ECO:0000259" key="14">
    <source>
        <dbReference type="PROSITE" id="PS50885"/>
    </source>
</evidence>
<dbReference type="SUPFAM" id="SSF55874">
    <property type="entry name" value="ATPase domain of HSP90 chaperone/DNA topoisomerase II/histidine kinase"/>
    <property type="match status" value="1"/>
</dbReference>
<evidence type="ECO:0000256" key="1">
    <source>
        <dbReference type="ARBA" id="ARBA00000085"/>
    </source>
</evidence>
<evidence type="ECO:0000256" key="7">
    <source>
        <dbReference type="ARBA" id="ARBA00022777"/>
    </source>
</evidence>
<evidence type="ECO:0000256" key="11">
    <source>
        <dbReference type="SAM" id="Coils"/>
    </source>
</evidence>
<evidence type="ECO:0000313" key="17">
    <source>
        <dbReference type="Proteomes" id="UP000531581"/>
    </source>
</evidence>
<comment type="subcellular location">
    <subcellularLocation>
        <location evidence="2">Membrane</location>
        <topology evidence="2">Multi-pass membrane protein</topology>
    </subcellularLocation>
</comment>
<keyword evidence="7 16" id="KW-0418">Kinase</keyword>
<keyword evidence="5" id="KW-0808">Transferase</keyword>
<dbReference type="InterPro" id="IPR050428">
    <property type="entry name" value="TCS_sensor_his_kinase"/>
</dbReference>
<dbReference type="PROSITE" id="PS50109">
    <property type="entry name" value="HIS_KIN"/>
    <property type="match status" value="1"/>
</dbReference>
<dbReference type="CDD" id="cd00082">
    <property type="entry name" value="HisKA"/>
    <property type="match status" value="1"/>
</dbReference>
<keyword evidence="6 12" id="KW-0812">Transmembrane</keyword>
<dbReference type="Pfam" id="PF02518">
    <property type="entry name" value="HATPase_c"/>
    <property type="match status" value="1"/>
</dbReference>
<evidence type="ECO:0000313" key="15">
    <source>
        <dbReference type="EMBL" id="NNG51919.1"/>
    </source>
</evidence>
<comment type="caution">
    <text evidence="16">The sequence shown here is derived from an EMBL/GenBank/DDBJ whole genome shotgun (WGS) entry which is preliminary data.</text>
</comment>
<dbReference type="InterPro" id="IPR004358">
    <property type="entry name" value="Sig_transdc_His_kin-like_C"/>
</dbReference>
<dbReference type="Pfam" id="PF00672">
    <property type="entry name" value="HAMP"/>
    <property type="match status" value="1"/>
</dbReference>
<dbReference type="InterPro" id="IPR005467">
    <property type="entry name" value="His_kinase_dom"/>
</dbReference>
<evidence type="ECO:0000256" key="5">
    <source>
        <dbReference type="ARBA" id="ARBA00022679"/>
    </source>
</evidence>
<feature type="coiled-coil region" evidence="11">
    <location>
        <begin position="180"/>
        <end position="207"/>
    </location>
</feature>
<evidence type="ECO:0000259" key="13">
    <source>
        <dbReference type="PROSITE" id="PS50109"/>
    </source>
</evidence>
<dbReference type="Gene3D" id="1.10.287.130">
    <property type="match status" value="1"/>
</dbReference>
<evidence type="ECO:0000256" key="3">
    <source>
        <dbReference type="ARBA" id="ARBA00012438"/>
    </source>
</evidence>
<dbReference type="PRINTS" id="PR00344">
    <property type="entry name" value="BCTRLSENSOR"/>
</dbReference>
<dbReference type="GO" id="GO:0005886">
    <property type="term" value="C:plasma membrane"/>
    <property type="evidence" value="ECO:0007669"/>
    <property type="project" value="TreeGrafter"/>
</dbReference>
<dbReference type="GO" id="GO:0000155">
    <property type="term" value="F:phosphorelay sensor kinase activity"/>
    <property type="evidence" value="ECO:0007669"/>
    <property type="project" value="InterPro"/>
</dbReference>
<dbReference type="SMART" id="SM00387">
    <property type="entry name" value="HATPase_c"/>
    <property type="match status" value="1"/>
</dbReference>
<dbReference type="InterPro" id="IPR003661">
    <property type="entry name" value="HisK_dim/P_dom"/>
</dbReference>
<evidence type="ECO:0000256" key="2">
    <source>
        <dbReference type="ARBA" id="ARBA00004141"/>
    </source>
</evidence>
<dbReference type="InterPro" id="IPR036097">
    <property type="entry name" value="HisK_dim/P_sf"/>
</dbReference>
<evidence type="ECO:0000256" key="8">
    <source>
        <dbReference type="ARBA" id="ARBA00022989"/>
    </source>
</evidence>
<gene>
    <name evidence="15" type="ORF">HKX05_00950</name>
    <name evidence="16" type="ORF">HLV41_17490</name>
</gene>
<evidence type="ECO:0000256" key="9">
    <source>
        <dbReference type="ARBA" id="ARBA00023012"/>
    </source>
</evidence>
<evidence type="ECO:0000256" key="10">
    <source>
        <dbReference type="ARBA" id="ARBA00023136"/>
    </source>
</evidence>
<dbReference type="InterPro" id="IPR003660">
    <property type="entry name" value="HAMP_dom"/>
</dbReference>
<name>A0A7Y7UTA8_9SPHN</name>
<protein>
    <recommendedName>
        <fullName evidence="3">histidine kinase</fullName>
        <ecNumber evidence="3">2.7.13.3</ecNumber>
    </recommendedName>
</protein>
<evidence type="ECO:0000313" key="18">
    <source>
        <dbReference type="Proteomes" id="UP000557656"/>
    </source>
</evidence>
<evidence type="ECO:0000256" key="4">
    <source>
        <dbReference type="ARBA" id="ARBA00022553"/>
    </source>
</evidence>
<sequence length="448" mass="48644">MTNPRRLPVTGPTLFSQIAVRLGLFALIFALLDIAIVVATYARQPEALAQELLTLEAARIANSPDKTPGAFAGPPGARQWSAGYINAASASIRGAGGGPTTLRPAALVDWTQRERVGAGYRVTGVRSIREGEETRWLLMRFEGEGLRPYVPVILNELTQHVALPLIPLSLLLFAFNIVAVRRVLQPLKRAEDEIDALEAEHMSVRVSEPRAPREVGTLVRAVNRALDRLDESMAVLRGFTANAAHELRTPLSIMQLSLDRLPPGQVRQDLEADTAYMTRLVGQMLDLAQADAMSIDTGATVDLADIGRAVVAMLAPKAFEANRELRFEDRGDTRVRGHEEAIFRVVRNLIDNALIHAPGDTPIEVAAGPGSQISVRDRGPGVPPEDREHIFERFWRADRRASDGAGLGLGIVKRLVEAHGGNIAVEDAPGGGALFRIRFATAEPVHTD</sequence>
<feature type="domain" description="HAMP" evidence="14">
    <location>
        <begin position="181"/>
        <end position="234"/>
    </location>
</feature>